<proteinExistence type="predicted"/>
<dbReference type="AlphaFoldDB" id="A0A426XTC8"/>
<dbReference type="Proteomes" id="UP000287651">
    <property type="component" value="Unassembled WGS sequence"/>
</dbReference>
<dbReference type="EMBL" id="AMZH03017611">
    <property type="protein sequence ID" value="RRT42740.1"/>
    <property type="molecule type" value="Genomic_DNA"/>
</dbReference>
<protein>
    <submittedName>
        <fullName evidence="1">Uncharacterized protein</fullName>
    </submittedName>
</protein>
<organism evidence="1 2">
    <name type="scientific">Ensete ventricosum</name>
    <name type="common">Abyssinian banana</name>
    <name type="synonym">Musa ensete</name>
    <dbReference type="NCBI Taxonomy" id="4639"/>
    <lineage>
        <taxon>Eukaryota</taxon>
        <taxon>Viridiplantae</taxon>
        <taxon>Streptophyta</taxon>
        <taxon>Embryophyta</taxon>
        <taxon>Tracheophyta</taxon>
        <taxon>Spermatophyta</taxon>
        <taxon>Magnoliopsida</taxon>
        <taxon>Liliopsida</taxon>
        <taxon>Zingiberales</taxon>
        <taxon>Musaceae</taxon>
        <taxon>Ensete</taxon>
    </lineage>
</organism>
<accession>A0A426XTC8</accession>
<name>A0A426XTC8_ENSVE</name>
<sequence>MQVAALHTVAGRLCPQVYGQVSCPQVLSLQVATMPVGDHPMSAGHGRLPLAGRPYHNLVARCRGLGRGRPPLQAAWPWVATSISSQPTGGYLHYESQQ</sequence>
<evidence type="ECO:0000313" key="2">
    <source>
        <dbReference type="Proteomes" id="UP000287651"/>
    </source>
</evidence>
<gene>
    <name evidence="1" type="ORF">B296_00040130</name>
</gene>
<comment type="caution">
    <text evidence="1">The sequence shown here is derived from an EMBL/GenBank/DDBJ whole genome shotgun (WGS) entry which is preliminary data.</text>
</comment>
<reference evidence="1 2" key="1">
    <citation type="journal article" date="2014" name="Agronomy (Basel)">
        <title>A Draft Genome Sequence for Ensete ventricosum, the Drought-Tolerant Tree Against Hunger.</title>
        <authorList>
            <person name="Harrison J."/>
            <person name="Moore K.A."/>
            <person name="Paszkiewicz K."/>
            <person name="Jones T."/>
            <person name="Grant M."/>
            <person name="Ambacheew D."/>
            <person name="Muzemil S."/>
            <person name="Studholme D.J."/>
        </authorList>
    </citation>
    <scope>NUCLEOTIDE SEQUENCE [LARGE SCALE GENOMIC DNA]</scope>
</reference>
<evidence type="ECO:0000313" key="1">
    <source>
        <dbReference type="EMBL" id="RRT42740.1"/>
    </source>
</evidence>